<organism evidence="2 3">
    <name type="scientific">Acrobeloides nanus</name>
    <dbReference type="NCBI Taxonomy" id="290746"/>
    <lineage>
        <taxon>Eukaryota</taxon>
        <taxon>Metazoa</taxon>
        <taxon>Ecdysozoa</taxon>
        <taxon>Nematoda</taxon>
        <taxon>Chromadorea</taxon>
        <taxon>Rhabditida</taxon>
        <taxon>Tylenchina</taxon>
        <taxon>Cephalobomorpha</taxon>
        <taxon>Cephaloboidea</taxon>
        <taxon>Cephalobidae</taxon>
        <taxon>Acrobeloides</taxon>
    </lineage>
</organism>
<sequence>MGAPYNALRSMSVNRMRLQPIDDIGIGEVIENPRTTSISASSERRKSRLQSGASRETARRRARSIGAMQS</sequence>
<evidence type="ECO:0000313" key="2">
    <source>
        <dbReference type="Proteomes" id="UP000887540"/>
    </source>
</evidence>
<protein>
    <submittedName>
        <fullName evidence="3">Uncharacterized protein</fullName>
    </submittedName>
</protein>
<feature type="region of interest" description="Disordered" evidence="1">
    <location>
        <begin position="33"/>
        <end position="70"/>
    </location>
</feature>
<dbReference type="WBParaSite" id="ACRNAN_scaffold3354.g13298.t1">
    <property type="protein sequence ID" value="ACRNAN_scaffold3354.g13298.t1"/>
    <property type="gene ID" value="ACRNAN_scaffold3354.g13298"/>
</dbReference>
<dbReference type="Proteomes" id="UP000887540">
    <property type="component" value="Unplaced"/>
</dbReference>
<proteinExistence type="predicted"/>
<evidence type="ECO:0000313" key="3">
    <source>
        <dbReference type="WBParaSite" id="ACRNAN_scaffold3354.g13298.t1"/>
    </source>
</evidence>
<dbReference type="AlphaFoldDB" id="A0A914DPZ7"/>
<name>A0A914DPZ7_9BILA</name>
<accession>A0A914DPZ7</accession>
<reference evidence="3" key="1">
    <citation type="submission" date="2022-11" db="UniProtKB">
        <authorList>
            <consortium name="WormBaseParasite"/>
        </authorList>
    </citation>
    <scope>IDENTIFICATION</scope>
</reference>
<keyword evidence="2" id="KW-1185">Reference proteome</keyword>
<evidence type="ECO:0000256" key="1">
    <source>
        <dbReference type="SAM" id="MobiDB-lite"/>
    </source>
</evidence>